<evidence type="ECO:0000256" key="4">
    <source>
        <dbReference type="ARBA" id="ARBA00023136"/>
    </source>
</evidence>
<comment type="subcellular location">
    <subcellularLocation>
        <location evidence="1">Membrane</location>
        <topology evidence="1">Multi-pass membrane protein</topology>
    </subcellularLocation>
</comment>
<feature type="transmembrane region" description="Helical" evidence="5">
    <location>
        <begin position="225"/>
        <end position="244"/>
    </location>
</feature>
<keyword evidence="4 5" id="KW-0472">Membrane</keyword>
<feature type="transmembrane region" description="Helical" evidence="5">
    <location>
        <begin position="276"/>
        <end position="295"/>
    </location>
</feature>
<feature type="transmembrane region" description="Helical" evidence="5">
    <location>
        <begin position="83"/>
        <end position="102"/>
    </location>
</feature>
<dbReference type="KEGG" id="psua:FLK61_27660"/>
<organism evidence="6 7">
    <name type="scientific">Paenalkalicoccus suaedae</name>
    <dbReference type="NCBI Taxonomy" id="2592382"/>
    <lineage>
        <taxon>Bacteria</taxon>
        <taxon>Bacillati</taxon>
        <taxon>Bacillota</taxon>
        <taxon>Bacilli</taxon>
        <taxon>Bacillales</taxon>
        <taxon>Bacillaceae</taxon>
        <taxon>Paenalkalicoccus</taxon>
    </lineage>
</organism>
<feature type="transmembrane region" description="Helical" evidence="5">
    <location>
        <begin position="162"/>
        <end position="179"/>
    </location>
</feature>
<evidence type="ECO:0000256" key="2">
    <source>
        <dbReference type="ARBA" id="ARBA00022692"/>
    </source>
</evidence>
<evidence type="ECO:0000313" key="6">
    <source>
        <dbReference type="EMBL" id="QKS70531.1"/>
    </source>
</evidence>
<dbReference type="EMBL" id="CP041372">
    <property type="protein sequence ID" value="QKS70531.1"/>
    <property type="molecule type" value="Genomic_DNA"/>
</dbReference>
<feature type="transmembrane region" description="Helical" evidence="5">
    <location>
        <begin position="44"/>
        <end position="62"/>
    </location>
</feature>
<accession>A0A859FCL8</accession>
<proteinExistence type="predicted"/>
<keyword evidence="7" id="KW-1185">Reference proteome</keyword>
<gene>
    <name evidence="6" type="ORF">FLK61_27660</name>
</gene>
<dbReference type="GO" id="GO:0016020">
    <property type="term" value="C:membrane"/>
    <property type="evidence" value="ECO:0007669"/>
    <property type="project" value="UniProtKB-SubCell"/>
</dbReference>
<dbReference type="InterPro" id="IPR032808">
    <property type="entry name" value="DoxX"/>
</dbReference>
<evidence type="ECO:0000256" key="5">
    <source>
        <dbReference type="SAM" id="Phobius"/>
    </source>
</evidence>
<evidence type="ECO:0000256" key="1">
    <source>
        <dbReference type="ARBA" id="ARBA00004141"/>
    </source>
</evidence>
<dbReference type="Pfam" id="PF07681">
    <property type="entry name" value="DoxX"/>
    <property type="match status" value="1"/>
</dbReference>
<dbReference type="RefSeq" id="WP_176008567.1">
    <property type="nucleotide sequence ID" value="NZ_CP041372.2"/>
</dbReference>
<evidence type="ECO:0000256" key="3">
    <source>
        <dbReference type="ARBA" id="ARBA00022989"/>
    </source>
</evidence>
<protein>
    <submittedName>
        <fullName evidence="6">DoxX family membrane protein</fullName>
    </submittedName>
</protein>
<dbReference type="AlphaFoldDB" id="A0A859FCL8"/>
<feature type="transmembrane region" description="Helical" evidence="5">
    <location>
        <begin position="114"/>
        <end position="131"/>
    </location>
</feature>
<feature type="transmembrane region" description="Helical" evidence="5">
    <location>
        <begin position="186"/>
        <end position="205"/>
    </location>
</feature>
<name>A0A859FCL8_9BACI</name>
<feature type="transmembrane region" description="Helical" evidence="5">
    <location>
        <begin position="307"/>
        <end position="328"/>
    </location>
</feature>
<dbReference type="Proteomes" id="UP000318138">
    <property type="component" value="Chromosome"/>
</dbReference>
<keyword evidence="3 5" id="KW-1133">Transmembrane helix</keyword>
<feature type="transmembrane region" description="Helical" evidence="5">
    <location>
        <begin position="138"/>
        <end position="156"/>
    </location>
</feature>
<sequence>MKRFILFVFISLLIPSIAYGHVKWFTDEEAVRAPIEQILSPEFIIVALLSAFLLATLPEVSPRMRQTKAFIKFEHIVKSLRPYTYAIIKYGTAIGIAIQIFTGGLFAPELLTPMGIWALLPWLAVVLLLIPTKFTDRTGAIIVLILFIVTTMEYGTFHMLDYAFYPAIIFMLIFHGTSFERFSFPLLYLATGLSLCWVATEKWVYPSMGQDVIVSHGVPTFGFDPVTFLMLAGFIEFIVGYLLVVGILNRVLALVLTMIFISTTFLFGITEIIGHFIIHAILLTFIIEGTSFYKPPVAWHDTRIEKIIFIGLNFIFTLSLIVLIYYRFA</sequence>
<reference evidence="7" key="1">
    <citation type="submission" date="2019-07" db="EMBL/GenBank/DDBJ databases">
        <title>Bacillus alkalisoli sp. nov. isolated from saline soil.</title>
        <authorList>
            <person name="Sun J.-Q."/>
            <person name="Xu L."/>
        </authorList>
    </citation>
    <scope>NUCLEOTIDE SEQUENCE [LARGE SCALE GENOMIC DNA]</scope>
    <source>
        <strain evidence="7">M4U3P1</strain>
    </source>
</reference>
<keyword evidence="2 5" id="KW-0812">Transmembrane</keyword>
<evidence type="ECO:0000313" key="7">
    <source>
        <dbReference type="Proteomes" id="UP000318138"/>
    </source>
</evidence>